<evidence type="ECO:0000256" key="1">
    <source>
        <dbReference type="SAM" id="Phobius"/>
    </source>
</evidence>
<feature type="transmembrane region" description="Helical" evidence="1">
    <location>
        <begin position="35"/>
        <end position="54"/>
    </location>
</feature>
<feature type="transmembrane region" description="Helical" evidence="1">
    <location>
        <begin position="66"/>
        <end position="88"/>
    </location>
</feature>
<feature type="transmembrane region" description="Helical" evidence="1">
    <location>
        <begin position="6"/>
        <end position="28"/>
    </location>
</feature>
<feature type="transmembrane region" description="Helical" evidence="1">
    <location>
        <begin position="115"/>
        <end position="134"/>
    </location>
</feature>
<evidence type="ECO:0000313" key="3">
    <source>
        <dbReference type="Proteomes" id="UP000275076"/>
    </source>
</evidence>
<name>A0A3R9P3P9_9BACI</name>
<keyword evidence="1" id="KW-0812">Transmembrane</keyword>
<keyword evidence="1" id="KW-0472">Membrane</keyword>
<reference evidence="2 3" key="1">
    <citation type="submission" date="2018-10" db="EMBL/GenBank/DDBJ databases">
        <title>Draft genome sequence of Bacillus salarius IM0101, isolated from a hypersaline soil in Inner Mongolia, China.</title>
        <authorList>
            <person name="Yamprayoonswat W."/>
            <person name="Boonvisut S."/>
            <person name="Jumpathong W."/>
            <person name="Sittihan S."/>
            <person name="Ruangsuj P."/>
            <person name="Wanthongcharoen S."/>
            <person name="Thongpramul N."/>
            <person name="Pimmason S."/>
            <person name="Yu B."/>
            <person name="Yasawong M."/>
        </authorList>
    </citation>
    <scope>NUCLEOTIDE SEQUENCE [LARGE SCALE GENOMIC DNA]</scope>
    <source>
        <strain evidence="2 3">IM0101</strain>
    </source>
</reference>
<dbReference type="Proteomes" id="UP000275076">
    <property type="component" value="Unassembled WGS sequence"/>
</dbReference>
<keyword evidence="3" id="KW-1185">Reference proteome</keyword>
<accession>A0A3R9P3P9</accession>
<evidence type="ECO:0000313" key="2">
    <source>
        <dbReference type="EMBL" id="RSL32165.1"/>
    </source>
</evidence>
<dbReference type="AlphaFoldDB" id="A0A3R9P3P9"/>
<dbReference type="OrthoDB" id="2960907at2"/>
<comment type="caution">
    <text evidence="2">The sequence shown here is derived from an EMBL/GenBank/DDBJ whole genome shotgun (WGS) entry which is preliminary data.</text>
</comment>
<keyword evidence="1" id="KW-1133">Transmembrane helix</keyword>
<gene>
    <name evidence="2" type="ORF">D7Z54_17215</name>
</gene>
<protein>
    <submittedName>
        <fullName evidence="2">Uncharacterized protein</fullName>
    </submittedName>
</protein>
<dbReference type="RefSeq" id="WP_125557292.1">
    <property type="nucleotide sequence ID" value="NZ_RBVX01000017.1"/>
</dbReference>
<organism evidence="2 3">
    <name type="scientific">Salibacterium salarium</name>
    <dbReference type="NCBI Taxonomy" id="284579"/>
    <lineage>
        <taxon>Bacteria</taxon>
        <taxon>Bacillati</taxon>
        <taxon>Bacillota</taxon>
        <taxon>Bacilli</taxon>
        <taxon>Bacillales</taxon>
        <taxon>Bacillaceae</taxon>
    </lineage>
</organism>
<proteinExistence type="predicted"/>
<sequence length="171" mass="19404">MLYLVYQLWNVMLLGYILGVLSIVVIISTVNKAPLLYRSVGLVFLLLGIIVVWTEDLLSLNVLMHFNSLMGLLALFFVLPFMNAIIRIGRYDRTLSRMIGKKTNDVGTLYKKTSFATYVLTVFLNVATVPIIVSSVRDKLKDFGTAFSQVFFTHSILRPYALVLFWSPTEI</sequence>
<dbReference type="EMBL" id="RBVX01000017">
    <property type="protein sequence ID" value="RSL32165.1"/>
    <property type="molecule type" value="Genomic_DNA"/>
</dbReference>